<protein>
    <submittedName>
        <fullName evidence="6">MurR/RpiR family transcriptional regulator</fullName>
    </submittedName>
</protein>
<dbReference type="PROSITE" id="PS51071">
    <property type="entry name" value="HTH_RPIR"/>
    <property type="match status" value="1"/>
</dbReference>
<dbReference type="Gene3D" id="1.10.10.10">
    <property type="entry name" value="Winged helix-like DNA-binding domain superfamily/Winged helix DNA-binding domain"/>
    <property type="match status" value="1"/>
</dbReference>
<feature type="domain" description="HTH rpiR-type" evidence="4">
    <location>
        <begin position="1"/>
        <end position="72"/>
    </location>
</feature>
<dbReference type="Gene3D" id="3.40.50.10490">
    <property type="entry name" value="Glucose-6-phosphate isomerase like protein, domain 1"/>
    <property type="match status" value="1"/>
</dbReference>
<dbReference type="GO" id="GO:1901135">
    <property type="term" value="P:carbohydrate derivative metabolic process"/>
    <property type="evidence" value="ECO:0007669"/>
    <property type="project" value="InterPro"/>
</dbReference>
<accession>A0A9X3WRQ0</accession>
<dbReference type="SUPFAM" id="SSF53697">
    <property type="entry name" value="SIS domain"/>
    <property type="match status" value="1"/>
</dbReference>
<dbReference type="Pfam" id="PF01380">
    <property type="entry name" value="SIS"/>
    <property type="match status" value="1"/>
</dbReference>
<keyword evidence="1" id="KW-0805">Transcription regulation</keyword>
<gene>
    <name evidence="6" type="ORF">NC797_06410</name>
</gene>
<dbReference type="InterPro" id="IPR036388">
    <property type="entry name" value="WH-like_DNA-bd_sf"/>
</dbReference>
<keyword evidence="3" id="KW-0804">Transcription</keyword>
<dbReference type="InterPro" id="IPR009057">
    <property type="entry name" value="Homeodomain-like_sf"/>
</dbReference>
<reference evidence="6" key="1">
    <citation type="submission" date="2022-06" db="EMBL/GenBank/DDBJ databases">
        <title>Aquibacillus sp. a new bacterium isolated from soil saline samples.</title>
        <authorList>
            <person name="Galisteo C."/>
            <person name="De La Haba R."/>
            <person name="Sanchez-Porro C."/>
            <person name="Ventosa A."/>
        </authorList>
    </citation>
    <scope>NUCLEOTIDE SEQUENCE</scope>
    <source>
        <strain evidence="6">3ASR75-11</strain>
    </source>
</reference>
<dbReference type="SUPFAM" id="SSF46689">
    <property type="entry name" value="Homeodomain-like"/>
    <property type="match status" value="1"/>
</dbReference>
<name>A0A9X3WRQ0_9BACI</name>
<evidence type="ECO:0000256" key="3">
    <source>
        <dbReference type="ARBA" id="ARBA00023163"/>
    </source>
</evidence>
<keyword evidence="2" id="KW-0238">DNA-binding</keyword>
<dbReference type="InterPro" id="IPR047640">
    <property type="entry name" value="RpiR-like"/>
</dbReference>
<keyword evidence="7" id="KW-1185">Reference proteome</keyword>
<dbReference type="GO" id="GO:0097367">
    <property type="term" value="F:carbohydrate derivative binding"/>
    <property type="evidence" value="ECO:0007669"/>
    <property type="project" value="InterPro"/>
</dbReference>
<dbReference type="EMBL" id="JAMQKB010000004">
    <property type="protein sequence ID" value="MDC3424140.1"/>
    <property type="molecule type" value="Genomic_DNA"/>
</dbReference>
<dbReference type="Proteomes" id="UP001145050">
    <property type="component" value="Unassembled WGS sequence"/>
</dbReference>
<dbReference type="GO" id="GO:0003677">
    <property type="term" value="F:DNA binding"/>
    <property type="evidence" value="ECO:0007669"/>
    <property type="project" value="UniProtKB-KW"/>
</dbReference>
<dbReference type="Pfam" id="PF01418">
    <property type="entry name" value="HTH_6"/>
    <property type="match status" value="1"/>
</dbReference>
<proteinExistence type="predicted"/>
<dbReference type="AlphaFoldDB" id="A0A9X3WRQ0"/>
<dbReference type="InterPro" id="IPR000281">
    <property type="entry name" value="HTH_RpiR"/>
</dbReference>
<dbReference type="InterPro" id="IPR001347">
    <property type="entry name" value="SIS_dom"/>
</dbReference>
<dbReference type="InterPro" id="IPR035472">
    <property type="entry name" value="RpiR-like_SIS"/>
</dbReference>
<sequence length="278" mass="30329">MLKEILQNIPPSERKIAEFIISNPKAAVGCTASELGELSSTSSAAVIRLCKSLGLKGFQELKLRIAGDIPNSFNGRYQDIVPNESRESIVNKMTNNSLQAITETANIINYQTLEHTVDVILKTEKIHFFGVGASGVIAQDAQQKFIRINKPASAFMDIHVAATYIANVTPNDVVMGISFSGETMEVVKILELAKQKGATTISLTSYGSTSVSEIADIPLYISASQEATFRSGATSSRLAQLHMIDILFMCVVTEQYDETMRNLEKTKNAVDFIIGKTK</sequence>
<evidence type="ECO:0000313" key="6">
    <source>
        <dbReference type="EMBL" id="MDC3424140.1"/>
    </source>
</evidence>
<feature type="domain" description="SIS" evidence="5">
    <location>
        <begin position="116"/>
        <end position="257"/>
    </location>
</feature>
<dbReference type="CDD" id="cd05013">
    <property type="entry name" value="SIS_RpiR"/>
    <property type="match status" value="1"/>
</dbReference>
<dbReference type="PANTHER" id="PTHR30514">
    <property type="entry name" value="GLUCOKINASE"/>
    <property type="match status" value="1"/>
</dbReference>
<dbReference type="PROSITE" id="PS51464">
    <property type="entry name" value="SIS"/>
    <property type="match status" value="1"/>
</dbReference>
<evidence type="ECO:0000259" key="4">
    <source>
        <dbReference type="PROSITE" id="PS51071"/>
    </source>
</evidence>
<comment type="caution">
    <text evidence="6">The sequence shown here is derived from an EMBL/GenBank/DDBJ whole genome shotgun (WGS) entry which is preliminary data.</text>
</comment>
<evidence type="ECO:0000256" key="2">
    <source>
        <dbReference type="ARBA" id="ARBA00023125"/>
    </source>
</evidence>
<organism evidence="6 7">
    <name type="scientific">Terrihalobacillus insolitus</name>
    <dbReference type="NCBI Taxonomy" id="2950438"/>
    <lineage>
        <taxon>Bacteria</taxon>
        <taxon>Bacillati</taxon>
        <taxon>Bacillota</taxon>
        <taxon>Bacilli</taxon>
        <taxon>Bacillales</taxon>
        <taxon>Bacillaceae</taxon>
        <taxon>Terrihalobacillus</taxon>
    </lineage>
</organism>
<evidence type="ECO:0000259" key="5">
    <source>
        <dbReference type="PROSITE" id="PS51464"/>
    </source>
</evidence>
<dbReference type="PANTHER" id="PTHR30514:SF10">
    <property type="entry name" value="MURR_RPIR FAMILY TRANSCRIPTIONAL REGULATOR"/>
    <property type="match status" value="1"/>
</dbReference>
<evidence type="ECO:0000313" key="7">
    <source>
        <dbReference type="Proteomes" id="UP001145050"/>
    </source>
</evidence>
<dbReference type="InterPro" id="IPR046348">
    <property type="entry name" value="SIS_dom_sf"/>
</dbReference>
<evidence type="ECO:0000256" key="1">
    <source>
        <dbReference type="ARBA" id="ARBA00023015"/>
    </source>
</evidence>
<dbReference type="GO" id="GO:0003700">
    <property type="term" value="F:DNA-binding transcription factor activity"/>
    <property type="evidence" value="ECO:0007669"/>
    <property type="project" value="InterPro"/>
</dbReference>